<reference evidence="18" key="1">
    <citation type="submission" date="2023-10" db="EMBL/GenBank/DDBJ databases">
        <authorList>
            <person name="Chen Y."/>
            <person name="Shah S."/>
            <person name="Dougan E. K."/>
            <person name="Thang M."/>
            <person name="Chan C."/>
        </authorList>
    </citation>
    <scope>NUCLEOTIDE SEQUENCE [LARGE SCALE GENOMIC DNA]</scope>
</reference>
<evidence type="ECO:0000256" key="1">
    <source>
        <dbReference type="ARBA" id="ARBA00004401"/>
    </source>
</evidence>
<keyword evidence="11" id="KW-0961">Cell wall biogenesis/degradation</keyword>
<evidence type="ECO:0000256" key="10">
    <source>
        <dbReference type="ARBA" id="ARBA00023295"/>
    </source>
</evidence>
<evidence type="ECO:0000256" key="12">
    <source>
        <dbReference type="ARBA" id="ARBA00036824"/>
    </source>
</evidence>
<evidence type="ECO:0000256" key="16">
    <source>
        <dbReference type="RuleBase" id="RU361153"/>
    </source>
</evidence>
<evidence type="ECO:0000256" key="7">
    <source>
        <dbReference type="ARBA" id="ARBA00022989"/>
    </source>
</evidence>
<evidence type="ECO:0000313" key="19">
    <source>
        <dbReference type="Proteomes" id="UP001189429"/>
    </source>
</evidence>
<keyword evidence="5 16" id="KW-0378">Hydrolase</keyword>
<evidence type="ECO:0000256" key="13">
    <source>
        <dbReference type="ARBA" id="ARBA00037126"/>
    </source>
</evidence>
<comment type="caution">
    <text evidence="18">The sequence shown here is derived from an EMBL/GenBank/DDBJ whole genome shotgun (WGS) entry which is preliminary data.</text>
</comment>
<feature type="domain" description="Glycoside hydrolase family 5" evidence="17">
    <location>
        <begin position="76"/>
        <end position="220"/>
    </location>
</feature>
<evidence type="ECO:0000256" key="4">
    <source>
        <dbReference type="ARBA" id="ARBA00022692"/>
    </source>
</evidence>
<dbReference type="InterPro" id="IPR050386">
    <property type="entry name" value="Glycosyl_hydrolase_5"/>
</dbReference>
<keyword evidence="3" id="KW-1003">Cell membrane</keyword>
<dbReference type="InterPro" id="IPR017853">
    <property type="entry name" value="GH"/>
</dbReference>
<dbReference type="EC" id="3.2.1.58" evidence="14"/>
<keyword evidence="6" id="KW-0735">Signal-anchor</keyword>
<sequence length="226" mass="24583">MGVGGGSADLRPGAARPAPWRGVNLGGWLLLEPGTAKALFTRHPAASGQEARSEWELMEILRQKGALHELEEHRETCITKADFERIRGFGLNAVRLPLGYWTVLGPSPGEPYLGPALAFVDWAVQWAEECGLQLLLDLHGAPGGESGDAPCGRHQDMGQWHWRQWRTEESLLALGVLAKRYQSCAAVTGIEVCNEPSSTMPSPALCRYYARAVRAVRAAGMGEDKV</sequence>
<dbReference type="InterPro" id="IPR001547">
    <property type="entry name" value="Glyco_hydro_5"/>
</dbReference>
<comment type="catalytic activity">
    <reaction evidence="12">
        <text>Successive hydrolysis of beta-D-glucose units from the non-reducing ends of (1-&gt;3)-beta-D-glucans, releasing alpha-glucose.</text>
        <dbReference type="EC" id="3.2.1.58"/>
    </reaction>
</comment>
<protein>
    <recommendedName>
        <fullName evidence="14">glucan 1,3-beta-glucosidase</fullName>
        <ecNumber evidence="14">3.2.1.58</ecNumber>
    </recommendedName>
    <alternativeName>
        <fullName evidence="15">Exo-1,3-beta-glucanase D</fullName>
    </alternativeName>
</protein>
<evidence type="ECO:0000256" key="6">
    <source>
        <dbReference type="ARBA" id="ARBA00022968"/>
    </source>
</evidence>
<dbReference type="Pfam" id="PF00150">
    <property type="entry name" value="Cellulase"/>
    <property type="match status" value="1"/>
</dbReference>
<evidence type="ECO:0000256" key="3">
    <source>
        <dbReference type="ARBA" id="ARBA00022475"/>
    </source>
</evidence>
<name>A0ABN9QEY5_9DINO</name>
<keyword evidence="10 16" id="KW-0326">Glycosidase</keyword>
<accession>A0ABN9QEY5</accession>
<dbReference type="Gene3D" id="3.20.20.80">
    <property type="entry name" value="Glycosidases"/>
    <property type="match status" value="1"/>
</dbReference>
<proteinExistence type="inferred from homology"/>
<dbReference type="SUPFAM" id="SSF51445">
    <property type="entry name" value="(Trans)glycosidases"/>
    <property type="match status" value="1"/>
</dbReference>
<keyword evidence="8" id="KW-0472">Membrane</keyword>
<comment type="function">
    <text evidence="13">Glucosidase involved in the degradation of cellulosic biomass. Active on lichenan.</text>
</comment>
<organism evidence="18 19">
    <name type="scientific">Prorocentrum cordatum</name>
    <dbReference type="NCBI Taxonomy" id="2364126"/>
    <lineage>
        <taxon>Eukaryota</taxon>
        <taxon>Sar</taxon>
        <taxon>Alveolata</taxon>
        <taxon>Dinophyceae</taxon>
        <taxon>Prorocentrales</taxon>
        <taxon>Prorocentraceae</taxon>
        <taxon>Prorocentrum</taxon>
    </lineage>
</organism>
<dbReference type="PANTHER" id="PTHR31297:SF34">
    <property type="entry name" value="GLUCAN 1,3-BETA-GLUCOSIDASE 2"/>
    <property type="match status" value="1"/>
</dbReference>
<gene>
    <name evidence="18" type="ORF">PCOR1329_LOCUS10508</name>
</gene>
<evidence type="ECO:0000256" key="2">
    <source>
        <dbReference type="ARBA" id="ARBA00005641"/>
    </source>
</evidence>
<evidence type="ECO:0000256" key="15">
    <source>
        <dbReference type="ARBA" id="ARBA00041260"/>
    </source>
</evidence>
<evidence type="ECO:0000256" key="9">
    <source>
        <dbReference type="ARBA" id="ARBA00023180"/>
    </source>
</evidence>
<keyword evidence="4" id="KW-0812">Transmembrane</keyword>
<evidence type="ECO:0000256" key="14">
    <source>
        <dbReference type="ARBA" id="ARBA00038929"/>
    </source>
</evidence>
<evidence type="ECO:0000259" key="17">
    <source>
        <dbReference type="Pfam" id="PF00150"/>
    </source>
</evidence>
<dbReference type="PANTHER" id="PTHR31297">
    <property type="entry name" value="GLUCAN ENDO-1,6-BETA-GLUCOSIDASE B"/>
    <property type="match status" value="1"/>
</dbReference>
<keyword evidence="7" id="KW-1133">Transmembrane helix</keyword>
<keyword evidence="19" id="KW-1185">Reference proteome</keyword>
<evidence type="ECO:0000256" key="8">
    <source>
        <dbReference type="ARBA" id="ARBA00023136"/>
    </source>
</evidence>
<evidence type="ECO:0000256" key="5">
    <source>
        <dbReference type="ARBA" id="ARBA00022801"/>
    </source>
</evidence>
<comment type="subcellular location">
    <subcellularLocation>
        <location evidence="1">Cell membrane</location>
        <topology evidence="1">Single-pass type II membrane protein</topology>
    </subcellularLocation>
</comment>
<evidence type="ECO:0000313" key="18">
    <source>
        <dbReference type="EMBL" id="CAK0803245.1"/>
    </source>
</evidence>
<comment type="similarity">
    <text evidence="2 16">Belongs to the glycosyl hydrolase 5 (cellulase A) family.</text>
</comment>
<evidence type="ECO:0000256" key="11">
    <source>
        <dbReference type="ARBA" id="ARBA00023316"/>
    </source>
</evidence>
<dbReference type="Proteomes" id="UP001189429">
    <property type="component" value="Unassembled WGS sequence"/>
</dbReference>
<keyword evidence="9" id="KW-0325">Glycoprotein</keyword>
<dbReference type="EMBL" id="CAUYUJ010002982">
    <property type="protein sequence ID" value="CAK0803245.1"/>
    <property type="molecule type" value="Genomic_DNA"/>
</dbReference>